<dbReference type="Proteomes" id="UP001190640">
    <property type="component" value="Chromosome 8"/>
</dbReference>
<feature type="domain" description="Insulin-like" evidence="9">
    <location>
        <begin position="42"/>
        <end position="192"/>
    </location>
</feature>
<evidence type="ECO:0000259" key="9">
    <source>
        <dbReference type="SMART" id="SM00078"/>
    </source>
</evidence>
<evidence type="ECO:0000256" key="6">
    <source>
        <dbReference type="ARBA" id="ARBA00023157"/>
    </source>
</evidence>
<feature type="signal peptide" evidence="8">
    <location>
        <begin position="1"/>
        <end position="20"/>
    </location>
</feature>
<dbReference type="PROSITE" id="PS00262">
    <property type="entry name" value="INSULIN"/>
    <property type="match status" value="1"/>
</dbReference>
<sequence length="192" mass="21365">MRLKKPLLLLLLLAAAGLNGRDAPAAGAEALSESHPNGEYGIKLCGREFIRAVIFICGGSRWKRLSESSGAEERSRGGGAGTEFVQGIEDIKLQSVLDPELEQLQHIGQQPLKVMFNLYGDYNVYVPASDNFSEYIRQIESGIQQRRGLAKLIKLNNFPWVNSPRRKRDYSMGVAEMCCKWGCTKTEVSRLC</sequence>
<dbReference type="GO" id="GO:0005576">
    <property type="term" value="C:extracellular region"/>
    <property type="evidence" value="ECO:0007669"/>
    <property type="project" value="UniProtKB-SubCell"/>
</dbReference>
<dbReference type="SMART" id="SM00078">
    <property type="entry name" value="IlGF"/>
    <property type="match status" value="1"/>
</dbReference>
<keyword evidence="10" id="KW-1185">Reference proteome</keyword>
<dbReference type="InterPro" id="IPR022353">
    <property type="entry name" value="Insulin_CS"/>
</dbReference>
<dbReference type="GO" id="GO:0001664">
    <property type="term" value="F:G protein-coupled receptor binding"/>
    <property type="evidence" value="ECO:0007669"/>
    <property type="project" value="TreeGrafter"/>
</dbReference>
<feature type="chain" id="PRO_5041676618" evidence="8">
    <location>
        <begin position="21"/>
        <end position="192"/>
    </location>
</feature>
<dbReference type="PANTHER" id="PTHR20968:SF4">
    <property type="entry name" value="RELAXIN 3"/>
    <property type="match status" value="1"/>
</dbReference>
<dbReference type="RefSeq" id="XP_054843574.1">
    <property type="nucleotide sequence ID" value="XM_054987599.1"/>
</dbReference>
<evidence type="ECO:0000256" key="7">
    <source>
        <dbReference type="RuleBase" id="RU000406"/>
    </source>
</evidence>
<dbReference type="PANTHER" id="PTHR20968">
    <property type="entry name" value="ILGF DOMAIN-CONTAINING PROTEIN"/>
    <property type="match status" value="1"/>
</dbReference>
<keyword evidence="4 7" id="KW-0964">Secreted</keyword>
<accession>A0AA97L5Z7</accession>
<proteinExistence type="inferred from homology"/>
<evidence type="ECO:0000256" key="4">
    <source>
        <dbReference type="ARBA" id="ARBA00022525"/>
    </source>
</evidence>
<dbReference type="GO" id="GO:0005179">
    <property type="term" value="F:hormone activity"/>
    <property type="evidence" value="ECO:0007669"/>
    <property type="project" value="UniProtKB-KW"/>
</dbReference>
<comment type="subcellular location">
    <subcellularLocation>
        <location evidence="1 7">Secreted</location>
    </subcellularLocation>
</comment>
<dbReference type="InterPro" id="IPR036438">
    <property type="entry name" value="Insulin-like_sf"/>
</dbReference>
<keyword evidence="5" id="KW-0372">Hormone</keyword>
<evidence type="ECO:0000313" key="10">
    <source>
        <dbReference type="Proteomes" id="UP001190640"/>
    </source>
</evidence>
<dbReference type="InterPro" id="IPR022352">
    <property type="entry name" value="Ins/IGF/rlx"/>
</dbReference>
<dbReference type="InterPro" id="IPR051777">
    <property type="entry name" value="Insulin-like_neuro_ligands"/>
</dbReference>
<dbReference type="SUPFAM" id="SSF56994">
    <property type="entry name" value="Insulin-like"/>
    <property type="match status" value="1"/>
</dbReference>
<evidence type="ECO:0000313" key="11">
    <source>
        <dbReference type="RefSeq" id="XP_054843574.1"/>
    </source>
</evidence>
<keyword evidence="8" id="KW-0732">Signal</keyword>
<reference evidence="11" key="1">
    <citation type="submission" date="2025-08" db="UniProtKB">
        <authorList>
            <consortium name="RefSeq"/>
        </authorList>
    </citation>
    <scope>IDENTIFICATION</scope>
    <source>
        <tissue evidence="11">Blood</tissue>
    </source>
</reference>
<comment type="similarity">
    <text evidence="2 7">Belongs to the insulin family.</text>
</comment>
<organism evidence="10 11">
    <name type="scientific">Eublepharis macularius</name>
    <name type="common">Leopard gecko</name>
    <name type="synonym">Cyrtodactylus macularius</name>
    <dbReference type="NCBI Taxonomy" id="481883"/>
    <lineage>
        <taxon>Eukaryota</taxon>
        <taxon>Metazoa</taxon>
        <taxon>Chordata</taxon>
        <taxon>Craniata</taxon>
        <taxon>Vertebrata</taxon>
        <taxon>Euteleostomi</taxon>
        <taxon>Lepidosauria</taxon>
        <taxon>Squamata</taxon>
        <taxon>Bifurcata</taxon>
        <taxon>Gekkota</taxon>
        <taxon>Eublepharidae</taxon>
        <taxon>Eublepharinae</taxon>
        <taxon>Eublepharis</taxon>
    </lineage>
</organism>
<gene>
    <name evidence="11" type="primary">LOC129335150</name>
</gene>
<evidence type="ECO:0000256" key="2">
    <source>
        <dbReference type="ARBA" id="ARBA00009034"/>
    </source>
</evidence>
<dbReference type="KEGG" id="emc:129335150"/>
<keyword evidence="6" id="KW-1015">Disulfide bond</keyword>
<evidence type="ECO:0000256" key="5">
    <source>
        <dbReference type="ARBA" id="ARBA00022702"/>
    </source>
</evidence>
<dbReference type="GeneID" id="129335150"/>
<name>A0AA97L5Z7_EUBMA</name>
<dbReference type="Gene3D" id="1.10.100.10">
    <property type="entry name" value="Insulin-like"/>
    <property type="match status" value="1"/>
</dbReference>
<protein>
    <submittedName>
        <fullName evidence="11">Relaxin-3-like</fullName>
    </submittedName>
</protein>
<comment type="subunit">
    <text evidence="3">Heterodimer of a B chain and an A chain linked by two disulfide bonds.</text>
</comment>
<evidence type="ECO:0000256" key="8">
    <source>
        <dbReference type="SAM" id="SignalP"/>
    </source>
</evidence>
<dbReference type="PRINTS" id="PR00276">
    <property type="entry name" value="INSULINFAMLY"/>
</dbReference>
<dbReference type="InterPro" id="IPR016179">
    <property type="entry name" value="Insulin-like"/>
</dbReference>
<evidence type="ECO:0000256" key="1">
    <source>
        <dbReference type="ARBA" id="ARBA00004613"/>
    </source>
</evidence>
<dbReference type="Pfam" id="PF00049">
    <property type="entry name" value="Insulin"/>
    <property type="match status" value="1"/>
</dbReference>
<dbReference type="AlphaFoldDB" id="A0AA97L5Z7"/>
<evidence type="ECO:0000256" key="3">
    <source>
        <dbReference type="ARBA" id="ARBA00011207"/>
    </source>
</evidence>
<dbReference type="CDD" id="cd04365">
    <property type="entry name" value="IlGF_relaxin_like"/>
    <property type="match status" value="1"/>
</dbReference>